<evidence type="ECO:0000313" key="3">
    <source>
        <dbReference type="EMBL" id="GIL74433.1"/>
    </source>
</evidence>
<organism evidence="3 4">
    <name type="scientific">Volvox reticuliferus</name>
    <dbReference type="NCBI Taxonomy" id="1737510"/>
    <lineage>
        <taxon>Eukaryota</taxon>
        <taxon>Viridiplantae</taxon>
        <taxon>Chlorophyta</taxon>
        <taxon>core chlorophytes</taxon>
        <taxon>Chlorophyceae</taxon>
        <taxon>CS clade</taxon>
        <taxon>Chlamydomonadales</taxon>
        <taxon>Volvocaceae</taxon>
        <taxon>Volvox</taxon>
    </lineage>
</organism>
<dbReference type="EMBL" id="BNCP01000006">
    <property type="protein sequence ID" value="GIL74433.1"/>
    <property type="molecule type" value="Genomic_DNA"/>
</dbReference>
<accession>A0A8J4FKG4</accession>
<dbReference type="Proteomes" id="UP000747110">
    <property type="component" value="Unassembled WGS sequence"/>
</dbReference>
<dbReference type="SUPFAM" id="SSF49452">
    <property type="entry name" value="Starch-binding domain-like"/>
    <property type="match status" value="2"/>
</dbReference>
<dbReference type="InterPro" id="IPR013784">
    <property type="entry name" value="Carb-bd-like_fold"/>
</dbReference>
<dbReference type="InterPro" id="IPR013783">
    <property type="entry name" value="Ig-like_fold"/>
</dbReference>
<dbReference type="Gene3D" id="2.60.40.10">
    <property type="entry name" value="Immunoglobulins"/>
    <property type="match status" value="2"/>
</dbReference>
<dbReference type="GO" id="GO:0016020">
    <property type="term" value="C:membrane"/>
    <property type="evidence" value="ECO:0007669"/>
    <property type="project" value="TreeGrafter"/>
</dbReference>
<comment type="caution">
    <text evidence="3">The sequence shown here is derived from an EMBL/GenBank/DDBJ whole genome shotgun (WGS) entry which is preliminary data.</text>
</comment>
<feature type="coiled-coil region" evidence="1">
    <location>
        <begin position="461"/>
        <end position="488"/>
    </location>
</feature>
<evidence type="ECO:0000256" key="2">
    <source>
        <dbReference type="SAM" id="MobiDB-lite"/>
    </source>
</evidence>
<sequence>MLHKGIRFPSGAKTRPCATPRTNAPRTNTAAPIPAPTSLSRNQRPTVSVQQAVSSESVAVQDESARVNVLRLAAEAETVTSTPMVNARFLVPYFVTKPGQQLFLTGCIPELGGWDSHLAVPLEWKAGHQHVALVRLPVSRIVQVKLMLKENGQPVFTEEGDAREVMLMPVNDGSEGYSQPQQAGQGLLELTAAAHEPGAASVSMDRAAAGPAVDYQIMCHFGNPDATQILRLPIVLPPKEAGDRRVLCKFVVMLDQLKLEPRQFPVVVGSCEELGAWKAESGVKLIRQVGGYWTRRVELPLLDGPVQAKVVICNPDGQAAAWEPGTANRVLAPSQQPPAAAAVESAMHIFVCRWSQPDNTAVVSVPVEYERADKEFIKQLDAAQREVELMRRAVTAKSRQCQSLESELSTSRRAERVLREEVAGLRSEIGYLMQEMEVAQRGELAARHEAAELQRELQQLGEGYERQISFMEAKLDEMEMEISALQRRLAANPAASTSEDGTYWSSPTPAYEKEAPRVFTRANWR</sequence>
<dbReference type="SMART" id="SM01065">
    <property type="entry name" value="CBM_2"/>
    <property type="match status" value="2"/>
</dbReference>
<dbReference type="GO" id="GO:2001070">
    <property type="term" value="F:starch binding"/>
    <property type="evidence" value="ECO:0007669"/>
    <property type="project" value="InterPro"/>
</dbReference>
<dbReference type="OrthoDB" id="550577at2759"/>
<gene>
    <name evidence="3" type="ORF">Vretifemale_4408</name>
</gene>
<feature type="region of interest" description="Disordered" evidence="2">
    <location>
        <begin position="1"/>
        <end position="44"/>
    </location>
</feature>
<protein>
    <submittedName>
        <fullName evidence="3">Uncharacterized protein</fullName>
    </submittedName>
</protein>
<dbReference type="AlphaFoldDB" id="A0A8J4FKG4"/>
<dbReference type="PROSITE" id="PS51166">
    <property type="entry name" value="CBM20"/>
    <property type="match status" value="2"/>
</dbReference>
<dbReference type="PANTHER" id="PTHR15048:SF0">
    <property type="entry name" value="STARCH-BINDING DOMAIN-CONTAINING PROTEIN 1"/>
    <property type="match status" value="1"/>
</dbReference>
<evidence type="ECO:0000313" key="4">
    <source>
        <dbReference type="Proteomes" id="UP000747110"/>
    </source>
</evidence>
<dbReference type="Pfam" id="PF00686">
    <property type="entry name" value="CBM_20"/>
    <property type="match status" value="2"/>
</dbReference>
<dbReference type="PANTHER" id="PTHR15048">
    <property type="entry name" value="STARCH-BINDING DOMAIN-CONTAINING PROTEIN 1"/>
    <property type="match status" value="1"/>
</dbReference>
<keyword evidence="4" id="KW-1185">Reference proteome</keyword>
<evidence type="ECO:0000256" key="1">
    <source>
        <dbReference type="SAM" id="Coils"/>
    </source>
</evidence>
<reference evidence="3" key="1">
    <citation type="journal article" date="2021" name="Proc. Natl. Acad. Sci. U.S.A.">
        <title>Three genomes in the algal genus Volvox reveal the fate of a haploid sex-determining region after a transition to homothallism.</title>
        <authorList>
            <person name="Yamamoto K."/>
            <person name="Hamaji T."/>
            <person name="Kawai-Toyooka H."/>
            <person name="Matsuzaki R."/>
            <person name="Takahashi F."/>
            <person name="Nishimura Y."/>
            <person name="Kawachi M."/>
            <person name="Noguchi H."/>
            <person name="Minakuchi Y."/>
            <person name="Umen J.G."/>
            <person name="Toyoda A."/>
            <person name="Nozaki H."/>
        </authorList>
    </citation>
    <scope>NUCLEOTIDE SEQUENCE</scope>
    <source>
        <strain evidence="3">NIES-3786</strain>
    </source>
</reference>
<name>A0A8J4FKG4_9CHLO</name>
<dbReference type="InterPro" id="IPR002044">
    <property type="entry name" value="CBM20"/>
</dbReference>
<keyword evidence="1" id="KW-0175">Coiled coil</keyword>
<proteinExistence type="predicted"/>
<feature type="compositionally biased region" description="Polar residues" evidence="2">
    <location>
        <begin position="20"/>
        <end position="30"/>
    </location>
</feature>